<name>A0A2J8URB3_PONAB</name>
<protein>
    <submittedName>
        <fullName evidence="2">TMEM52 isoform 4</fullName>
    </submittedName>
</protein>
<proteinExistence type="predicted"/>
<evidence type="ECO:0000313" key="2">
    <source>
        <dbReference type="EMBL" id="PNJ47815.1"/>
    </source>
</evidence>
<evidence type="ECO:0000256" key="1">
    <source>
        <dbReference type="SAM" id="SignalP"/>
    </source>
</evidence>
<dbReference type="EMBL" id="NDHI03003447">
    <property type="protein sequence ID" value="PNJ47815.1"/>
    <property type="molecule type" value="Genomic_DNA"/>
</dbReference>
<sequence>MARGRLAARGLRLLLPLLPLLPLPQVALGFADGSCDPSDQ</sequence>
<dbReference type="AlphaFoldDB" id="A0A2J8URB3"/>
<feature type="chain" id="PRO_5014463792" evidence="1">
    <location>
        <begin position="30"/>
        <end position="40"/>
    </location>
</feature>
<gene>
    <name evidence="2" type="ORF">CR201_G0025568</name>
</gene>
<feature type="signal peptide" evidence="1">
    <location>
        <begin position="1"/>
        <end position="29"/>
    </location>
</feature>
<accession>A0A2J8URB3</accession>
<comment type="caution">
    <text evidence="2">The sequence shown here is derived from an EMBL/GenBank/DDBJ whole genome shotgun (WGS) entry which is preliminary data.</text>
</comment>
<reference evidence="2" key="1">
    <citation type="submission" date="2017-12" db="EMBL/GenBank/DDBJ databases">
        <title>High-resolution comparative analysis of great ape genomes.</title>
        <authorList>
            <person name="Pollen A."/>
            <person name="Hastie A."/>
            <person name="Hormozdiari F."/>
            <person name="Dougherty M."/>
            <person name="Liu R."/>
            <person name="Chaisson M."/>
            <person name="Hoppe E."/>
            <person name="Hill C."/>
            <person name="Pang A."/>
            <person name="Hillier L."/>
            <person name="Baker C."/>
            <person name="Armstrong J."/>
            <person name="Shendure J."/>
            <person name="Paten B."/>
            <person name="Wilson R."/>
            <person name="Chao H."/>
            <person name="Schneider V."/>
            <person name="Ventura M."/>
            <person name="Kronenberg Z."/>
            <person name="Murali S."/>
            <person name="Gordon D."/>
            <person name="Cantsilieris S."/>
            <person name="Munson K."/>
            <person name="Nelson B."/>
            <person name="Raja A."/>
            <person name="Underwood J."/>
            <person name="Diekhans M."/>
            <person name="Fiddes I."/>
            <person name="Haussler D."/>
            <person name="Eichler E."/>
        </authorList>
    </citation>
    <scope>NUCLEOTIDE SEQUENCE [LARGE SCALE GENOMIC DNA]</scope>
    <source>
        <strain evidence="2">Susie</strain>
    </source>
</reference>
<keyword evidence="1" id="KW-0732">Signal</keyword>
<organism evidence="2">
    <name type="scientific">Pongo abelii</name>
    <name type="common">Sumatran orangutan</name>
    <name type="synonym">Pongo pygmaeus abelii</name>
    <dbReference type="NCBI Taxonomy" id="9601"/>
    <lineage>
        <taxon>Eukaryota</taxon>
        <taxon>Metazoa</taxon>
        <taxon>Chordata</taxon>
        <taxon>Craniata</taxon>
        <taxon>Vertebrata</taxon>
        <taxon>Euteleostomi</taxon>
        <taxon>Mammalia</taxon>
        <taxon>Eutheria</taxon>
        <taxon>Euarchontoglires</taxon>
        <taxon>Primates</taxon>
        <taxon>Haplorrhini</taxon>
        <taxon>Catarrhini</taxon>
        <taxon>Hominidae</taxon>
        <taxon>Pongo</taxon>
    </lineage>
</organism>